<gene>
    <name evidence="1" type="ORF">DI598_05080</name>
</gene>
<feature type="non-terminal residue" evidence="1">
    <location>
        <position position="1"/>
    </location>
</feature>
<reference evidence="1 2" key="1">
    <citation type="submission" date="2017-11" db="EMBL/GenBank/DDBJ databases">
        <title>Infants hospitalized years apart are colonized by the same room-sourced microbial strains.</title>
        <authorList>
            <person name="Brooks B."/>
            <person name="Olm M.R."/>
            <person name="Firek B.A."/>
            <person name="Baker R."/>
            <person name="Thomas B.C."/>
            <person name="Morowitz M.J."/>
            <person name="Banfield J.F."/>
        </authorList>
    </citation>
    <scope>NUCLEOTIDE SEQUENCE [LARGE SCALE GENOMIC DNA]</scope>
    <source>
        <strain evidence="1">S2_009_000_R2_76</strain>
    </source>
</reference>
<evidence type="ECO:0000313" key="1">
    <source>
        <dbReference type="EMBL" id="PZP50674.1"/>
    </source>
</evidence>
<evidence type="ECO:0000313" key="2">
    <source>
        <dbReference type="Proteomes" id="UP000249645"/>
    </source>
</evidence>
<dbReference type="EMBL" id="QFOI01000058">
    <property type="protein sequence ID" value="PZP50674.1"/>
    <property type="molecule type" value="Genomic_DNA"/>
</dbReference>
<dbReference type="Proteomes" id="UP000249645">
    <property type="component" value="Unassembled WGS sequence"/>
</dbReference>
<name>A0A2W5F8V9_9SPHI</name>
<evidence type="ECO:0008006" key="3">
    <source>
        <dbReference type="Google" id="ProtNLM"/>
    </source>
</evidence>
<accession>A0A2W5F8V9</accession>
<protein>
    <recommendedName>
        <fullName evidence="3">LPS export ABC transporter periplasmic protein LptC</fullName>
    </recommendedName>
</protein>
<organism evidence="1 2">
    <name type="scientific">Pseudopedobacter saltans</name>
    <dbReference type="NCBI Taxonomy" id="151895"/>
    <lineage>
        <taxon>Bacteria</taxon>
        <taxon>Pseudomonadati</taxon>
        <taxon>Bacteroidota</taxon>
        <taxon>Sphingobacteriia</taxon>
        <taxon>Sphingobacteriales</taxon>
        <taxon>Sphingobacteriaceae</taxon>
        <taxon>Pseudopedobacter</taxon>
    </lineage>
</organism>
<proteinExistence type="predicted"/>
<dbReference type="AlphaFoldDB" id="A0A2W5F8V9"/>
<comment type="caution">
    <text evidence="1">The sequence shown here is derived from an EMBL/GenBank/DDBJ whole genome shotgun (WGS) entry which is preliminary data.</text>
</comment>
<sequence length="111" mass="12497">FQPTDSAHAIFRTEEKIVDDSTAEMKIFLINGSIKVQEAKGIKSSDGKQHNYYKQYDLKGILVSEAETVNAKTKRAVKYHPNGVKAEELIYGDIDLPIKSTRWDENGTIIP</sequence>
<dbReference type="Gene3D" id="3.90.930.1">
    <property type="match status" value="1"/>
</dbReference>